<evidence type="ECO:0008006" key="3">
    <source>
        <dbReference type="Google" id="ProtNLM"/>
    </source>
</evidence>
<sequence length="147" mass="16876">MKKIIFTVFSICILFSCSNDDESTTTEFDAKQYPQKWQLIEMTGSIANVPPTRGNDMEWQEYYILQSNKTFIKSREVNSEITEATGTYKFITLSDDTYIELLYPSNNILIGNCTAEHKELIRVNTNDKLTGTWAACDGPGLFYQRIE</sequence>
<dbReference type="AlphaFoldDB" id="A0A554VRF3"/>
<dbReference type="RefSeq" id="WP_143915156.1">
    <property type="nucleotide sequence ID" value="NZ_CANLVC010000006.1"/>
</dbReference>
<protein>
    <recommendedName>
        <fullName evidence="3">Lipocalin family protein</fullName>
    </recommendedName>
</protein>
<comment type="caution">
    <text evidence="1">The sequence shown here is derived from an EMBL/GenBank/DDBJ whole genome shotgun (WGS) entry which is preliminary data.</text>
</comment>
<accession>A0A554VRF3</accession>
<name>A0A554VRF3_9FLAO</name>
<dbReference type="Proteomes" id="UP000318833">
    <property type="component" value="Unassembled WGS sequence"/>
</dbReference>
<organism evidence="1 2">
    <name type="scientific">Aquimarina algiphila</name>
    <dbReference type="NCBI Taxonomy" id="2047982"/>
    <lineage>
        <taxon>Bacteria</taxon>
        <taxon>Pseudomonadati</taxon>
        <taxon>Bacteroidota</taxon>
        <taxon>Flavobacteriia</taxon>
        <taxon>Flavobacteriales</taxon>
        <taxon>Flavobacteriaceae</taxon>
        <taxon>Aquimarina</taxon>
    </lineage>
</organism>
<reference evidence="1 2" key="1">
    <citation type="submission" date="2019-07" db="EMBL/GenBank/DDBJ databases">
        <title>The draft genome sequence of Aquimarina algiphila M91.</title>
        <authorList>
            <person name="Meng X."/>
        </authorList>
    </citation>
    <scope>NUCLEOTIDE SEQUENCE [LARGE SCALE GENOMIC DNA]</scope>
    <source>
        <strain evidence="1 2">M91</strain>
    </source>
</reference>
<evidence type="ECO:0000313" key="2">
    <source>
        <dbReference type="Proteomes" id="UP000318833"/>
    </source>
</evidence>
<keyword evidence="2" id="KW-1185">Reference proteome</keyword>
<dbReference type="EMBL" id="VLNR01000002">
    <property type="protein sequence ID" value="TSE11225.1"/>
    <property type="molecule type" value="Genomic_DNA"/>
</dbReference>
<dbReference type="PROSITE" id="PS51257">
    <property type="entry name" value="PROKAR_LIPOPROTEIN"/>
    <property type="match status" value="1"/>
</dbReference>
<gene>
    <name evidence="1" type="ORF">FOF46_00950</name>
</gene>
<dbReference type="OrthoDB" id="882993at2"/>
<proteinExistence type="predicted"/>
<evidence type="ECO:0000313" key="1">
    <source>
        <dbReference type="EMBL" id="TSE11225.1"/>
    </source>
</evidence>